<keyword evidence="4" id="KW-0539">Nucleus</keyword>
<feature type="compositionally biased region" description="Basic residues" evidence="7">
    <location>
        <begin position="598"/>
        <end position="612"/>
    </location>
</feature>
<accession>A0A7S2S1C6</accession>
<dbReference type="SUPFAM" id="SSF56784">
    <property type="entry name" value="HAD-like"/>
    <property type="match status" value="1"/>
</dbReference>
<dbReference type="PROSITE" id="PS50969">
    <property type="entry name" value="FCP1"/>
    <property type="match status" value="1"/>
</dbReference>
<sequence>MASVKKLLLVIDLDHTLITGLGFDPKNTKVPVGNELSGRRDVNTGEGDVFRINISAPNSGQLPIWHYIKVRFGVRKFLRKMQQYYTLAVYTNGTEQYALGICDCLDHDQSLFGDRIIFRVDESTQKYLSLAATKFAWEKGDILVLDDRVDVWNKVKDEHFMSVDEQMERVIRVHPFSWFDASPDVSGFLAKVRTDGDFKDDKYPYVQRLEDVCVGLYQKYLECGDVLGALRSCRAIIFSGEVFVCPTKCPDVIKEAKWFGANFIEASDSGKEVTRLIIPEGERAYDSWQYKQMEELVGKEVSKELGAVNTEMLNKVELKRMGGKKQNMVKDIMKKRVVPLKWVYECMVRWERLPFEEVDWKSTPPTSLEDQQYKAPKTWNVCLPFLAEAEYCPKLSDTQKAEEAGSGKKNEDKNDKEISQYRKEKTSEKQVNGSSAVGITNKKDPGHKNGSSTTDEIRKLETMGNGLSRPATGGGERREPPPPPLQWVPSREQRGGCPPQIREGSPSPPPSAFVQRGDQYYRPPPGNFRRPSHGGWHSDDRYSPNERRRSQYQDERRRPPSQYQDDYRRERGGHHQAPRKRGYEQPRSRSNSPAVSAGKKKSVGPYSKKNKR</sequence>
<dbReference type="AlphaFoldDB" id="A0A7S2S1C6"/>
<protein>
    <recommendedName>
        <fullName evidence="2">protein-serine/threonine phosphatase</fullName>
        <ecNumber evidence="2">3.1.3.16</ecNumber>
    </recommendedName>
</protein>
<comment type="subcellular location">
    <subcellularLocation>
        <location evidence="1">Nucleus</location>
    </subcellularLocation>
</comment>
<evidence type="ECO:0000256" key="4">
    <source>
        <dbReference type="ARBA" id="ARBA00023242"/>
    </source>
</evidence>
<evidence type="ECO:0000259" key="8">
    <source>
        <dbReference type="PROSITE" id="PS50969"/>
    </source>
</evidence>
<feature type="domain" description="FCP1 homology" evidence="8">
    <location>
        <begin position="2"/>
        <end position="192"/>
    </location>
</feature>
<dbReference type="InterPro" id="IPR036412">
    <property type="entry name" value="HAD-like_sf"/>
</dbReference>
<evidence type="ECO:0000313" key="9">
    <source>
        <dbReference type="EMBL" id="CAD9686140.1"/>
    </source>
</evidence>
<feature type="compositionally biased region" description="Basic residues" evidence="7">
    <location>
        <begin position="571"/>
        <end position="580"/>
    </location>
</feature>
<dbReference type="InterPro" id="IPR004274">
    <property type="entry name" value="FCP1_dom"/>
</dbReference>
<dbReference type="Gene3D" id="3.40.50.1000">
    <property type="entry name" value="HAD superfamily/HAD-like"/>
    <property type="match status" value="1"/>
</dbReference>
<keyword evidence="3" id="KW-0378">Hydrolase</keyword>
<name>A0A7S2S1C6_9STRA</name>
<evidence type="ECO:0000256" key="2">
    <source>
        <dbReference type="ARBA" id="ARBA00013081"/>
    </source>
</evidence>
<dbReference type="GO" id="GO:0008420">
    <property type="term" value="F:RNA polymerase II CTD heptapeptide repeat phosphatase activity"/>
    <property type="evidence" value="ECO:0007669"/>
    <property type="project" value="InterPro"/>
</dbReference>
<gene>
    <name evidence="9" type="ORF">QSP1433_LOCUS9060</name>
</gene>
<comment type="catalytic activity">
    <reaction evidence="5">
        <text>O-phospho-L-seryl-[protein] + H2O = L-seryl-[protein] + phosphate</text>
        <dbReference type="Rhea" id="RHEA:20629"/>
        <dbReference type="Rhea" id="RHEA-COMP:9863"/>
        <dbReference type="Rhea" id="RHEA-COMP:11604"/>
        <dbReference type="ChEBI" id="CHEBI:15377"/>
        <dbReference type="ChEBI" id="CHEBI:29999"/>
        <dbReference type="ChEBI" id="CHEBI:43474"/>
        <dbReference type="ChEBI" id="CHEBI:83421"/>
        <dbReference type="EC" id="3.1.3.16"/>
    </reaction>
</comment>
<evidence type="ECO:0000256" key="6">
    <source>
        <dbReference type="ARBA" id="ARBA00048336"/>
    </source>
</evidence>
<evidence type="ECO:0000256" key="7">
    <source>
        <dbReference type="SAM" id="MobiDB-lite"/>
    </source>
</evidence>
<feature type="compositionally biased region" description="Basic and acidic residues" evidence="7">
    <location>
        <begin position="536"/>
        <end position="558"/>
    </location>
</feature>
<feature type="compositionally biased region" description="Basic and acidic residues" evidence="7">
    <location>
        <begin position="401"/>
        <end position="428"/>
    </location>
</feature>
<evidence type="ECO:0000256" key="5">
    <source>
        <dbReference type="ARBA" id="ARBA00047761"/>
    </source>
</evidence>
<evidence type="ECO:0000256" key="3">
    <source>
        <dbReference type="ARBA" id="ARBA00022801"/>
    </source>
</evidence>
<dbReference type="EC" id="3.1.3.16" evidence="2"/>
<comment type="catalytic activity">
    <reaction evidence="6">
        <text>O-phospho-L-threonyl-[protein] + H2O = L-threonyl-[protein] + phosphate</text>
        <dbReference type="Rhea" id="RHEA:47004"/>
        <dbReference type="Rhea" id="RHEA-COMP:11060"/>
        <dbReference type="Rhea" id="RHEA-COMP:11605"/>
        <dbReference type="ChEBI" id="CHEBI:15377"/>
        <dbReference type="ChEBI" id="CHEBI:30013"/>
        <dbReference type="ChEBI" id="CHEBI:43474"/>
        <dbReference type="ChEBI" id="CHEBI:61977"/>
        <dbReference type="EC" id="3.1.3.16"/>
    </reaction>
</comment>
<reference evidence="9" key="1">
    <citation type="submission" date="2021-01" db="EMBL/GenBank/DDBJ databases">
        <authorList>
            <person name="Corre E."/>
            <person name="Pelletier E."/>
            <person name="Niang G."/>
            <person name="Scheremetjew M."/>
            <person name="Finn R."/>
            <person name="Kale V."/>
            <person name="Holt S."/>
            <person name="Cochrane G."/>
            <person name="Meng A."/>
            <person name="Brown T."/>
            <person name="Cohen L."/>
        </authorList>
    </citation>
    <scope>NUCLEOTIDE SEQUENCE</scope>
    <source>
        <strain evidence="9">NY070348D</strain>
    </source>
</reference>
<dbReference type="EMBL" id="HBHK01014390">
    <property type="protein sequence ID" value="CAD9686140.1"/>
    <property type="molecule type" value="Transcribed_RNA"/>
</dbReference>
<dbReference type="Pfam" id="PF03031">
    <property type="entry name" value="NIF"/>
    <property type="match status" value="1"/>
</dbReference>
<feature type="region of interest" description="Disordered" evidence="7">
    <location>
        <begin position="401"/>
        <end position="612"/>
    </location>
</feature>
<evidence type="ECO:0000256" key="1">
    <source>
        <dbReference type="ARBA" id="ARBA00004123"/>
    </source>
</evidence>
<feature type="compositionally biased region" description="Polar residues" evidence="7">
    <location>
        <begin position="429"/>
        <end position="438"/>
    </location>
</feature>
<dbReference type="GO" id="GO:0005634">
    <property type="term" value="C:nucleus"/>
    <property type="evidence" value="ECO:0007669"/>
    <property type="project" value="UniProtKB-SubCell"/>
</dbReference>
<dbReference type="PANTHER" id="PTHR23081">
    <property type="entry name" value="RNA POLYMERASE II CTD PHOSPHATASE"/>
    <property type="match status" value="1"/>
</dbReference>
<proteinExistence type="predicted"/>
<dbReference type="InterPro" id="IPR023214">
    <property type="entry name" value="HAD_sf"/>
</dbReference>
<dbReference type="PANTHER" id="PTHR23081:SF36">
    <property type="entry name" value="RNA POLYMERASE II SUBUNIT A C-TERMINAL DOMAIN PHOSPHATASE"/>
    <property type="match status" value="1"/>
</dbReference>
<dbReference type="SMART" id="SM00577">
    <property type="entry name" value="CPDc"/>
    <property type="match status" value="1"/>
</dbReference>
<organism evidence="9">
    <name type="scientific">Mucochytrium quahogii</name>
    <dbReference type="NCBI Taxonomy" id="96639"/>
    <lineage>
        <taxon>Eukaryota</taxon>
        <taxon>Sar</taxon>
        <taxon>Stramenopiles</taxon>
        <taxon>Bigyra</taxon>
        <taxon>Labyrinthulomycetes</taxon>
        <taxon>Thraustochytrida</taxon>
        <taxon>Thraustochytriidae</taxon>
        <taxon>Mucochytrium</taxon>
    </lineage>
</organism>
<dbReference type="InterPro" id="IPR039189">
    <property type="entry name" value="Fcp1"/>
</dbReference>